<sequence length="316" mass="35724">PSVNDFHNLKINNMTYWEVHDKIYNLIFCYEQNEVEGDTSWSIYVVTSNYLYLYEKTEKGFINAEIPPQNLHDPLLIWKKIPQNLQKVFDDALDNELGPSFHHGYPVDIVEACVVTPYGFVVSTCQAYQENDKSGSSIGVIEPQRTSGTFSAIVYDKDSKIAFYKDGICKNFTSKIYRKDFGVDAAFYIFANNNRTLYPNKFSISPEYFKKANLPENTLGKTTGLTHGKLVPIINVISIGISNESIEFGKKQRKISSYSNITGKKSVDREGKALGILHAAWLTEHSRYAIASPYFAVFEALNIDSPNLTNAKETSN</sequence>
<dbReference type="Proteomes" id="UP000789396">
    <property type="component" value="Unassembled WGS sequence"/>
</dbReference>
<proteinExistence type="predicted"/>
<dbReference type="AlphaFoldDB" id="A0A9N9BXS6"/>
<evidence type="ECO:0000313" key="1">
    <source>
        <dbReference type="EMBL" id="CAG8580463.1"/>
    </source>
</evidence>
<evidence type="ECO:0000313" key="2">
    <source>
        <dbReference type="Proteomes" id="UP000789396"/>
    </source>
</evidence>
<name>A0A9N9BXS6_9GLOM</name>
<dbReference type="OrthoDB" id="2351813at2759"/>
<gene>
    <name evidence="1" type="ORF">RFULGI_LOCUS5827</name>
</gene>
<accession>A0A9N9BXS6</accession>
<comment type="caution">
    <text evidence="1">The sequence shown here is derived from an EMBL/GenBank/DDBJ whole genome shotgun (WGS) entry which is preliminary data.</text>
</comment>
<protein>
    <submittedName>
        <fullName evidence="1">5319_t:CDS:1</fullName>
    </submittedName>
</protein>
<reference evidence="1" key="1">
    <citation type="submission" date="2021-06" db="EMBL/GenBank/DDBJ databases">
        <authorList>
            <person name="Kallberg Y."/>
            <person name="Tangrot J."/>
            <person name="Rosling A."/>
        </authorList>
    </citation>
    <scope>NUCLEOTIDE SEQUENCE</scope>
    <source>
        <strain evidence="1">IN212</strain>
    </source>
</reference>
<feature type="non-terminal residue" evidence="1">
    <location>
        <position position="316"/>
    </location>
</feature>
<keyword evidence="2" id="KW-1185">Reference proteome</keyword>
<dbReference type="EMBL" id="CAJVPZ010006991">
    <property type="protein sequence ID" value="CAG8580463.1"/>
    <property type="molecule type" value="Genomic_DNA"/>
</dbReference>
<organism evidence="1 2">
    <name type="scientific">Racocetra fulgida</name>
    <dbReference type="NCBI Taxonomy" id="60492"/>
    <lineage>
        <taxon>Eukaryota</taxon>
        <taxon>Fungi</taxon>
        <taxon>Fungi incertae sedis</taxon>
        <taxon>Mucoromycota</taxon>
        <taxon>Glomeromycotina</taxon>
        <taxon>Glomeromycetes</taxon>
        <taxon>Diversisporales</taxon>
        <taxon>Gigasporaceae</taxon>
        <taxon>Racocetra</taxon>
    </lineage>
</organism>